<dbReference type="InterPro" id="IPR012382">
    <property type="entry name" value="CobI/CbiL"/>
</dbReference>
<dbReference type="PROSITE" id="PS00839">
    <property type="entry name" value="SUMT_1"/>
    <property type="match status" value="1"/>
</dbReference>
<dbReference type="Pfam" id="PF00590">
    <property type="entry name" value="TP_methylase"/>
    <property type="match status" value="1"/>
</dbReference>
<keyword evidence="7" id="KW-1185">Reference proteome</keyword>
<sequence>MKKLYGIGTGPGDKELVTIKAVKVMEDADIIFAPNNKGTNMALDIVKEYIANKKVILLNLPMGQVTKEDYIKNAKIMEENILEDKYGVFLTLGDPLIYSTFIYLMEEIEEMGVQTEIVPGIPSFIAAAASSKTPLTLKGEKLLIIDEFKENSLKNIDTFCLLKTWKDKEKLLKEIDEEGFTYKYIKRATLEEEKILIDEEEILKDKDYISLIIGRRNPRD</sequence>
<reference evidence="6 7" key="1">
    <citation type="submission" date="2021-06" db="EMBL/GenBank/DDBJ databases">
        <authorList>
            <person name="Sun Q."/>
            <person name="Li D."/>
        </authorList>
    </citation>
    <scope>NUCLEOTIDE SEQUENCE [LARGE SCALE GENOMIC DNA]</scope>
    <source>
        <strain evidence="6 7">MSJ-40</strain>
    </source>
</reference>
<keyword evidence="6" id="KW-0489">Methyltransferase</keyword>
<dbReference type="InterPro" id="IPR000878">
    <property type="entry name" value="4pyrrol_Mease"/>
</dbReference>
<dbReference type="InterPro" id="IPR003043">
    <property type="entry name" value="Uropor_MeTrfase_CS"/>
</dbReference>
<comment type="pathway">
    <text evidence="1">Cofactor biosynthesis; adenosylcobalamin biosynthesis.</text>
</comment>
<evidence type="ECO:0000313" key="7">
    <source>
        <dbReference type="Proteomes" id="UP000749471"/>
    </source>
</evidence>
<feature type="domain" description="Tetrapyrrole methylase" evidence="5">
    <location>
        <begin position="3"/>
        <end position="198"/>
    </location>
</feature>
<evidence type="ECO:0000313" key="6">
    <source>
        <dbReference type="EMBL" id="MBU5437444.1"/>
    </source>
</evidence>
<gene>
    <name evidence="6" type="primary">cobI</name>
    <name evidence="6" type="ORF">KQI42_05455</name>
</gene>
<dbReference type="RefSeq" id="WP_216517545.1">
    <property type="nucleotide sequence ID" value="NZ_JAHLPM010000003.1"/>
</dbReference>
<dbReference type="EMBL" id="JAHLPM010000003">
    <property type="protein sequence ID" value="MBU5437444.1"/>
    <property type="molecule type" value="Genomic_DNA"/>
</dbReference>
<dbReference type="GO" id="GO:0032259">
    <property type="term" value="P:methylation"/>
    <property type="evidence" value="ECO:0007669"/>
    <property type="project" value="UniProtKB-KW"/>
</dbReference>
<dbReference type="PANTHER" id="PTHR43467:SF2">
    <property type="entry name" value="COBALT-PRECORRIN-2 C(20)-METHYLTRANSFERASE"/>
    <property type="match status" value="1"/>
</dbReference>
<comment type="similarity">
    <text evidence="2 4">Belongs to the precorrin methyltransferase family.</text>
</comment>
<evidence type="ECO:0000256" key="1">
    <source>
        <dbReference type="ARBA" id="ARBA00004953"/>
    </source>
</evidence>
<dbReference type="NCBIfam" id="TIGR01467">
    <property type="entry name" value="cobI_cbiL"/>
    <property type="match status" value="1"/>
</dbReference>
<evidence type="ECO:0000256" key="2">
    <source>
        <dbReference type="ARBA" id="ARBA00005879"/>
    </source>
</evidence>
<dbReference type="EC" id="2.1.1.130" evidence="6"/>
<dbReference type="Proteomes" id="UP000749471">
    <property type="component" value="Unassembled WGS sequence"/>
</dbReference>
<evidence type="ECO:0000256" key="4">
    <source>
        <dbReference type="PIRNR" id="PIRNR036427"/>
    </source>
</evidence>
<keyword evidence="6" id="KW-0808">Transferase</keyword>
<dbReference type="CDD" id="cd11645">
    <property type="entry name" value="Precorrin_2_C20_MT"/>
    <property type="match status" value="1"/>
</dbReference>
<dbReference type="GO" id="GO:0030788">
    <property type="term" value="F:precorrin-2 C20-methyltransferase activity"/>
    <property type="evidence" value="ECO:0007669"/>
    <property type="project" value="UniProtKB-EC"/>
</dbReference>
<dbReference type="InterPro" id="IPR006364">
    <property type="entry name" value="CobI/CbiL/CobIJ_dom"/>
</dbReference>
<dbReference type="PIRSF" id="PIRSF036427">
    <property type="entry name" value="Precrrn-2_mtase"/>
    <property type="match status" value="1"/>
</dbReference>
<comment type="caution">
    <text evidence="6">The sequence shown here is derived from an EMBL/GenBank/DDBJ whole genome shotgun (WGS) entry which is preliminary data.</text>
</comment>
<keyword evidence="3" id="KW-0169">Cobalamin biosynthesis</keyword>
<protein>
    <submittedName>
        <fullName evidence="6">Precorrin-2 C(20)-methyltransferase</fullName>
        <ecNumber evidence="6">2.1.1.130</ecNumber>
    </submittedName>
</protein>
<dbReference type="PANTHER" id="PTHR43467">
    <property type="entry name" value="COBALT-PRECORRIN-2 C(20)-METHYLTRANSFERASE"/>
    <property type="match status" value="1"/>
</dbReference>
<proteinExistence type="inferred from homology"/>
<organism evidence="6 7">
    <name type="scientific">Tissierella simiarum</name>
    <dbReference type="NCBI Taxonomy" id="2841534"/>
    <lineage>
        <taxon>Bacteria</taxon>
        <taxon>Bacillati</taxon>
        <taxon>Bacillota</taxon>
        <taxon>Tissierellia</taxon>
        <taxon>Tissierellales</taxon>
        <taxon>Tissierellaceae</taxon>
        <taxon>Tissierella</taxon>
    </lineage>
</organism>
<evidence type="ECO:0000256" key="3">
    <source>
        <dbReference type="ARBA" id="ARBA00022573"/>
    </source>
</evidence>
<accession>A0ABS6E3G4</accession>
<evidence type="ECO:0000259" key="5">
    <source>
        <dbReference type="Pfam" id="PF00590"/>
    </source>
</evidence>
<name>A0ABS6E3G4_9FIRM</name>